<proteinExistence type="predicted"/>
<gene>
    <name evidence="1" type="ORF">BC938DRAFT_481414</name>
</gene>
<reference evidence="1 2" key="1">
    <citation type="journal article" date="2018" name="New Phytol.">
        <title>Phylogenomics of Endogonaceae and evolution of mycorrhizas within Mucoromycota.</title>
        <authorList>
            <person name="Chang Y."/>
            <person name="Desiro A."/>
            <person name="Na H."/>
            <person name="Sandor L."/>
            <person name="Lipzen A."/>
            <person name="Clum A."/>
            <person name="Barry K."/>
            <person name="Grigoriev I.V."/>
            <person name="Martin F.M."/>
            <person name="Stajich J.E."/>
            <person name="Smith M.E."/>
            <person name="Bonito G."/>
            <person name="Spatafora J.W."/>
        </authorList>
    </citation>
    <scope>NUCLEOTIDE SEQUENCE [LARGE SCALE GENOMIC DNA]</scope>
    <source>
        <strain evidence="1 2">AD002</strain>
    </source>
</reference>
<keyword evidence="2" id="KW-1185">Reference proteome</keyword>
<name>A0A433QG77_9FUNG</name>
<organism evidence="1 2">
    <name type="scientific">Jimgerdemannia flammicorona</name>
    <dbReference type="NCBI Taxonomy" id="994334"/>
    <lineage>
        <taxon>Eukaryota</taxon>
        <taxon>Fungi</taxon>
        <taxon>Fungi incertae sedis</taxon>
        <taxon>Mucoromycota</taxon>
        <taxon>Mucoromycotina</taxon>
        <taxon>Endogonomycetes</taxon>
        <taxon>Endogonales</taxon>
        <taxon>Endogonaceae</taxon>
        <taxon>Jimgerdemannia</taxon>
    </lineage>
</organism>
<dbReference type="Proteomes" id="UP000274822">
    <property type="component" value="Unassembled WGS sequence"/>
</dbReference>
<evidence type="ECO:0000313" key="1">
    <source>
        <dbReference type="EMBL" id="RUS28812.1"/>
    </source>
</evidence>
<accession>A0A433QG77</accession>
<comment type="caution">
    <text evidence="1">The sequence shown here is derived from an EMBL/GenBank/DDBJ whole genome shotgun (WGS) entry which is preliminary data.</text>
</comment>
<dbReference type="EMBL" id="RBNJ01006088">
    <property type="protein sequence ID" value="RUS28812.1"/>
    <property type="molecule type" value="Genomic_DNA"/>
</dbReference>
<sequence>MASGTPPRAPMVLDDAVTPDSLHLAYGSHDELAESPADVLYYDERGVLPRGWGEPVLLNIDWM</sequence>
<protein>
    <submittedName>
        <fullName evidence="1">Uncharacterized protein</fullName>
    </submittedName>
</protein>
<dbReference type="AlphaFoldDB" id="A0A433QG77"/>
<evidence type="ECO:0000313" key="2">
    <source>
        <dbReference type="Proteomes" id="UP000274822"/>
    </source>
</evidence>